<organism evidence="11 12">
    <name type="scientific">Liquidambar formosana</name>
    <name type="common">Formosan gum</name>
    <dbReference type="NCBI Taxonomy" id="63359"/>
    <lineage>
        <taxon>Eukaryota</taxon>
        <taxon>Viridiplantae</taxon>
        <taxon>Streptophyta</taxon>
        <taxon>Embryophyta</taxon>
        <taxon>Tracheophyta</taxon>
        <taxon>Spermatophyta</taxon>
        <taxon>Magnoliopsida</taxon>
        <taxon>eudicotyledons</taxon>
        <taxon>Gunneridae</taxon>
        <taxon>Pentapetalae</taxon>
        <taxon>Saxifragales</taxon>
        <taxon>Altingiaceae</taxon>
        <taxon>Liquidambar</taxon>
    </lineage>
</organism>
<keyword evidence="7" id="KW-0067">ATP-binding</keyword>
<evidence type="ECO:0000256" key="1">
    <source>
        <dbReference type="ARBA" id="ARBA00001946"/>
    </source>
</evidence>
<gene>
    <name evidence="11" type="ORF">L1049_027194</name>
</gene>
<evidence type="ECO:0000256" key="5">
    <source>
        <dbReference type="ARBA" id="ARBA00022741"/>
    </source>
</evidence>
<evidence type="ECO:0000259" key="10">
    <source>
        <dbReference type="Pfam" id="PF22973"/>
    </source>
</evidence>
<keyword evidence="4" id="KW-0479">Metal-binding</keyword>
<protein>
    <submittedName>
        <fullName evidence="11">Uncharacterized protein</fullName>
    </submittedName>
</protein>
<feature type="domain" description="Alpha-glucan water dikinase phosphohistidine-like" evidence="10">
    <location>
        <begin position="102"/>
        <end position="190"/>
    </location>
</feature>
<feature type="domain" description="SS18 N-terminal" evidence="9">
    <location>
        <begin position="10"/>
        <end position="54"/>
    </location>
</feature>
<keyword evidence="8" id="KW-0460">Magnesium</keyword>
<evidence type="ECO:0000256" key="6">
    <source>
        <dbReference type="ARBA" id="ARBA00022777"/>
    </source>
</evidence>
<evidence type="ECO:0000259" key="9">
    <source>
        <dbReference type="Pfam" id="PF05030"/>
    </source>
</evidence>
<evidence type="ECO:0000256" key="2">
    <source>
        <dbReference type="ARBA" id="ARBA00007945"/>
    </source>
</evidence>
<sequence length="352" mass="39487">MYGIYSHVGDENNALILKILKNQNSGELGECAENQAKLQQNLMYLAAIADCQPQPTSMHAQLNIFPEEIIRAGSAASLSSLLNRLDPVLRKTANLGRSRWICQNKSYGQPTILVAKSVKGEEEILDGTVAVLTPNIPDVLSHVSVRARNSKICFATCFDPDILADLRAREGRLLCLKPTSADVVYRLTKEHIQAVCKVVAKSCEDVKQSIRWARIIILVDYLTCKFWIGLITFDMSFNMNYSSARPNFTELAEFIAHELEVSASQSIILRLTEHHMQLPGSFGSYQLVEGNVHPQMKKIDVAHFIDAFAMWTTPPPLHCHLALFQFWRHRQPAFGSYKPVGAVVPEQELQQL</sequence>
<comment type="caution">
    <text evidence="11">The sequence shown here is derived from an EMBL/GenBank/DDBJ whole genome shotgun (WGS) entry which is preliminary data.</text>
</comment>
<dbReference type="GO" id="GO:0016301">
    <property type="term" value="F:kinase activity"/>
    <property type="evidence" value="ECO:0007669"/>
    <property type="project" value="UniProtKB-KW"/>
</dbReference>
<evidence type="ECO:0000256" key="8">
    <source>
        <dbReference type="ARBA" id="ARBA00022842"/>
    </source>
</evidence>
<dbReference type="PANTHER" id="PTHR46999:SF1">
    <property type="entry name" value="ALPHA-GLUCAN WATER DIKINASE 1, CHLOROPLASTIC"/>
    <property type="match status" value="1"/>
</dbReference>
<dbReference type="GO" id="GO:0046872">
    <property type="term" value="F:metal ion binding"/>
    <property type="evidence" value="ECO:0007669"/>
    <property type="project" value="UniProtKB-KW"/>
</dbReference>
<dbReference type="InterPro" id="IPR007726">
    <property type="entry name" value="SS18_N"/>
</dbReference>
<keyword evidence="12" id="KW-1185">Reference proteome</keyword>
<keyword evidence="6" id="KW-0418">Kinase</keyword>
<dbReference type="PANTHER" id="PTHR46999">
    <property type="entry name" value="ALPHA-GLUCAN WATER DIKINASE 1, CHLOROPLASTIC-RELATED"/>
    <property type="match status" value="1"/>
</dbReference>
<accession>A0AAP0N5G4</accession>
<dbReference type="Pfam" id="PF22973">
    <property type="entry name" value="GWD1_pHisD"/>
    <property type="match status" value="1"/>
</dbReference>
<evidence type="ECO:0000256" key="3">
    <source>
        <dbReference type="ARBA" id="ARBA00022679"/>
    </source>
</evidence>
<comment type="similarity">
    <text evidence="2">Belongs to the SS18 family.</text>
</comment>
<proteinExistence type="inferred from homology"/>
<comment type="cofactor">
    <cofactor evidence="1">
        <name>Mg(2+)</name>
        <dbReference type="ChEBI" id="CHEBI:18420"/>
    </cofactor>
</comment>
<dbReference type="Pfam" id="PF05030">
    <property type="entry name" value="SSXT"/>
    <property type="match status" value="1"/>
</dbReference>
<evidence type="ECO:0000313" key="12">
    <source>
        <dbReference type="Proteomes" id="UP001415857"/>
    </source>
</evidence>
<evidence type="ECO:0000313" key="11">
    <source>
        <dbReference type="EMBL" id="KAK9266935.1"/>
    </source>
</evidence>
<dbReference type="InterPro" id="IPR054481">
    <property type="entry name" value="GWD1_pHisD"/>
</dbReference>
<evidence type="ECO:0000256" key="7">
    <source>
        <dbReference type="ARBA" id="ARBA00022840"/>
    </source>
</evidence>
<name>A0AAP0N5G4_LIQFO</name>
<dbReference type="AlphaFoldDB" id="A0AAP0N5G4"/>
<dbReference type="GO" id="GO:0005524">
    <property type="term" value="F:ATP binding"/>
    <property type="evidence" value="ECO:0007669"/>
    <property type="project" value="UniProtKB-KW"/>
</dbReference>
<dbReference type="EMBL" id="JBBPBK010000048">
    <property type="protein sequence ID" value="KAK9266935.1"/>
    <property type="molecule type" value="Genomic_DNA"/>
</dbReference>
<keyword evidence="3" id="KW-0808">Transferase</keyword>
<reference evidence="11 12" key="1">
    <citation type="journal article" date="2024" name="Plant J.">
        <title>Genome sequences and population genomics reveal climatic adaptation and genomic divergence between two closely related sweetgum species.</title>
        <authorList>
            <person name="Xu W.Q."/>
            <person name="Ren C.Q."/>
            <person name="Zhang X.Y."/>
            <person name="Comes H.P."/>
            <person name="Liu X.H."/>
            <person name="Li Y.G."/>
            <person name="Kettle C.J."/>
            <person name="Jalonen R."/>
            <person name="Gaisberger H."/>
            <person name="Ma Y.Z."/>
            <person name="Qiu Y.X."/>
        </authorList>
    </citation>
    <scope>NUCLEOTIDE SEQUENCE [LARGE SCALE GENOMIC DNA]</scope>
    <source>
        <strain evidence="11">Hangzhou</strain>
    </source>
</reference>
<keyword evidence="5" id="KW-0547">Nucleotide-binding</keyword>
<dbReference type="Proteomes" id="UP001415857">
    <property type="component" value="Unassembled WGS sequence"/>
</dbReference>
<evidence type="ECO:0000256" key="4">
    <source>
        <dbReference type="ARBA" id="ARBA00022723"/>
    </source>
</evidence>